<evidence type="ECO:0000256" key="3">
    <source>
        <dbReference type="ARBA" id="ARBA00022801"/>
    </source>
</evidence>
<dbReference type="GO" id="GO:0046872">
    <property type="term" value="F:metal ion binding"/>
    <property type="evidence" value="ECO:0007669"/>
    <property type="project" value="UniProtKB-KW"/>
</dbReference>
<evidence type="ECO:0000259" key="5">
    <source>
        <dbReference type="Pfam" id="PF00884"/>
    </source>
</evidence>
<keyword evidence="3" id="KW-0378">Hydrolase</keyword>
<dbReference type="Gene3D" id="3.40.720.10">
    <property type="entry name" value="Alkaline Phosphatase, subunit A"/>
    <property type="match status" value="1"/>
</dbReference>
<dbReference type="PROSITE" id="PS51257">
    <property type="entry name" value="PROKAR_LIPOPROTEIN"/>
    <property type="match status" value="1"/>
</dbReference>
<name>A0A8J6Q802_9FLAO</name>
<dbReference type="InterPro" id="IPR017850">
    <property type="entry name" value="Alkaline_phosphatase_core_sf"/>
</dbReference>
<reference evidence="6 7" key="1">
    <citation type="submission" date="2020-09" db="EMBL/GenBank/DDBJ databases">
        <title>TT11 complete genome.</title>
        <authorList>
            <person name="Wu Z."/>
        </authorList>
    </citation>
    <scope>NUCLEOTIDE SEQUENCE [LARGE SCALE GENOMIC DNA]</scope>
    <source>
        <strain evidence="6 7">TT11</strain>
    </source>
</reference>
<dbReference type="AlphaFoldDB" id="A0A8J6Q802"/>
<keyword evidence="2" id="KW-0479">Metal-binding</keyword>
<evidence type="ECO:0000313" key="6">
    <source>
        <dbReference type="EMBL" id="MBD0832953.1"/>
    </source>
</evidence>
<dbReference type="RefSeq" id="WP_188230733.1">
    <property type="nucleotide sequence ID" value="NZ_JACVXB010000005.1"/>
</dbReference>
<dbReference type="InterPro" id="IPR000917">
    <property type="entry name" value="Sulfatase_N"/>
</dbReference>
<evidence type="ECO:0000256" key="2">
    <source>
        <dbReference type="ARBA" id="ARBA00022723"/>
    </source>
</evidence>
<evidence type="ECO:0000256" key="4">
    <source>
        <dbReference type="ARBA" id="ARBA00022837"/>
    </source>
</evidence>
<proteinExistence type="inferred from homology"/>
<feature type="domain" description="Sulfatase N-terminal" evidence="5">
    <location>
        <begin position="29"/>
        <end position="404"/>
    </location>
</feature>
<dbReference type="CDD" id="cd16145">
    <property type="entry name" value="ARS_like"/>
    <property type="match status" value="1"/>
</dbReference>
<dbReference type="Proteomes" id="UP000600588">
    <property type="component" value="Unassembled WGS sequence"/>
</dbReference>
<dbReference type="SUPFAM" id="SSF53649">
    <property type="entry name" value="Alkaline phosphatase-like"/>
    <property type="match status" value="1"/>
</dbReference>
<sequence>MIKFNVYLLTLFTIFSCNTNDKKAETTPPNIIYILADDLGYGDLGAYGQEHIETPNIDLLAKNGMLFTQHYSGAPVCAPARSSLLTGTHLGHSYIRGNDEWQRGEPGDVWNYRKVAADSTLEGQRPLPENTITLGTLLQEAGYKTGMFGKWGLGAPHTHSIPTNMGFDYFFGYNCQRQAHTYTPLHLYENEKRYHLANDTVAPNTKLDKGADPNNEASYNKYTQPFYAPDISYNKMISFLDSVKKDEPFFMYWASPIPHMPLQAPKRWVDYYVKKFGTEEPYVGNRGYFPNRYPKATYSAMISYLDENVGKLISHLKETGKYDNTLIIFTSDNGPTYNGGTDSPWFDSARPFNSEYGRGKGFLYEGGIRVPMIASWPGKITPNTKSNHISAFWDVLPTFCDIAKIKTPENIDGISFYNTLVENKNQKKHDYLYWEFPEYNGQVAIRIGNWKLIWKNIKKGNTDVELYDLSNDLKEENNIAEAHPEIVERLFEIIKKEHTTAEIDKFKIEAIENLVNSNH</sequence>
<dbReference type="InterPro" id="IPR050738">
    <property type="entry name" value="Sulfatase"/>
</dbReference>
<dbReference type="GO" id="GO:0004065">
    <property type="term" value="F:arylsulfatase activity"/>
    <property type="evidence" value="ECO:0007669"/>
    <property type="project" value="TreeGrafter"/>
</dbReference>
<keyword evidence="4" id="KW-0106">Calcium</keyword>
<gene>
    <name evidence="6" type="ORF">ICJ83_12480</name>
</gene>
<dbReference type="EMBL" id="JACVXB010000005">
    <property type="protein sequence ID" value="MBD0832953.1"/>
    <property type="molecule type" value="Genomic_DNA"/>
</dbReference>
<evidence type="ECO:0000313" key="7">
    <source>
        <dbReference type="Proteomes" id="UP000600588"/>
    </source>
</evidence>
<dbReference type="Pfam" id="PF00884">
    <property type="entry name" value="Sulfatase"/>
    <property type="match status" value="1"/>
</dbReference>
<dbReference type="PANTHER" id="PTHR42693">
    <property type="entry name" value="ARYLSULFATASE FAMILY MEMBER"/>
    <property type="match status" value="1"/>
</dbReference>
<dbReference type="Gene3D" id="3.30.1120.10">
    <property type="match status" value="1"/>
</dbReference>
<evidence type="ECO:0000256" key="1">
    <source>
        <dbReference type="ARBA" id="ARBA00008779"/>
    </source>
</evidence>
<dbReference type="InterPro" id="IPR024607">
    <property type="entry name" value="Sulfatase_CS"/>
</dbReference>
<comment type="similarity">
    <text evidence="1">Belongs to the sulfatase family.</text>
</comment>
<keyword evidence="7" id="KW-1185">Reference proteome</keyword>
<dbReference type="PROSITE" id="PS00523">
    <property type="entry name" value="SULFATASE_1"/>
    <property type="match status" value="1"/>
</dbReference>
<accession>A0A8J6Q802</accession>
<dbReference type="PANTHER" id="PTHR42693:SF53">
    <property type="entry name" value="ENDO-4-O-SULFATASE"/>
    <property type="match status" value="1"/>
</dbReference>
<protein>
    <submittedName>
        <fullName evidence="6">Arylsulfatase</fullName>
    </submittedName>
</protein>
<organism evidence="6 7">
    <name type="scientific">Aestuariibaculum sediminum</name>
    <dbReference type="NCBI Taxonomy" id="2770637"/>
    <lineage>
        <taxon>Bacteria</taxon>
        <taxon>Pseudomonadati</taxon>
        <taxon>Bacteroidota</taxon>
        <taxon>Flavobacteriia</taxon>
        <taxon>Flavobacteriales</taxon>
        <taxon>Flavobacteriaceae</taxon>
    </lineage>
</organism>
<comment type="caution">
    <text evidence="6">The sequence shown here is derived from an EMBL/GenBank/DDBJ whole genome shotgun (WGS) entry which is preliminary data.</text>
</comment>